<evidence type="ECO:0000256" key="5">
    <source>
        <dbReference type="ARBA" id="ARBA00022884"/>
    </source>
</evidence>
<dbReference type="Pfam" id="PF03725">
    <property type="entry name" value="RNase_PH_C"/>
    <property type="match status" value="1"/>
</dbReference>
<dbReference type="CDD" id="cd11362">
    <property type="entry name" value="RNase_PH_bact"/>
    <property type="match status" value="1"/>
</dbReference>
<dbReference type="InterPro" id="IPR018336">
    <property type="entry name" value="RNase_PH_CS"/>
</dbReference>
<comment type="catalytic activity">
    <reaction evidence="6">
        <text>tRNA(n+1) + phosphate = tRNA(n) + a ribonucleoside 5'-diphosphate</text>
        <dbReference type="Rhea" id="RHEA:10628"/>
        <dbReference type="Rhea" id="RHEA-COMP:17343"/>
        <dbReference type="Rhea" id="RHEA-COMP:17344"/>
        <dbReference type="ChEBI" id="CHEBI:43474"/>
        <dbReference type="ChEBI" id="CHEBI:57930"/>
        <dbReference type="ChEBI" id="CHEBI:173114"/>
        <dbReference type="EC" id="2.7.7.56"/>
    </reaction>
</comment>
<sequence length="238" mass="25415">MRPSGREVGQIRPVTLTRHFTAHAEGSVLVAFGDTKVICTATVEEGVPRFLKGKGQGWITAEYGMLPRATHTRNRREAANGKQGGRTMEIQRLIARSLRAAVNLDKLGDYTITVDCDVIQADGGTRTASITGASVAMADALNKLVADGKLKENPMKGHVAAVSVGIFEGTPICDLEYVEDSAAETDMNVVMLEDGRMIEVQGTAEGEPFTADELNAMLSLATKGIQDIVAIQKASLID</sequence>
<name>A0A135IB78_9GAMM</name>
<evidence type="ECO:0000256" key="4">
    <source>
        <dbReference type="ARBA" id="ARBA00022694"/>
    </source>
</evidence>
<dbReference type="FunFam" id="3.30.230.70:FF:000003">
    <property type="entry name" value="Ribonuclease PH"/>
    <property type="match status" value="1"/>
</dbReference>
<dbReference type="PANTHER" id="PTHR11953">
    <property type="entry name" value="EXOSOME COMPLEX COMPONENT"/>
    <property type="match status" value="1"/>
</dbReference>
<comment type="function">
    <text evidence="6">Phosphorolytic 3'-5' exoribonuclease that plays an important role in tRNA 3'-end maturation. Removes nucleotide residues following the 3'-CCA terminus of tRNAs; can also add nucleotides to the ends of RNA molecules by using nucleoside diphosphates as substrates, but this may not be physiologically important. Probably plays a role in initiation of 16S rRNA degradation (leading to ribosome degradation) during starvation.</text>
</comment>
<dbReference type="HAMAP" id="MF_00564">
    <property type="entry name" value="RNase_PH"/>
    <property type="match status" value="1"/>
</dbReference>
<dbReference type="SUPFAM" id="SSF55666">
    <property type="entry name" value="Ribonuclease PH domain 2-like"/>
    <property type="match status" value="1"/>
</dbReference>
<feature type="domain" description="Exoribonuclease phosphorolytic" evidence="7">
    <location>
        <begin position="10"/>
        <end position="140"/>
    </location>
</feature>
<dbReference type="InterPro" id="IPR027408">
    <property type="entry name" value="PNPase/RNase_PH_dom_sf"/>
</dbReference>
<protein>
    <recommendedName>
        <fullName evidence="6">Ribonuclease PH</fullName>
        <shortName evidence="6">RNase PH</shortName>
        <ecNumber evidence="6">2.7.7.56</ecNumber>
    </recommendedName>
    <alternativeName>
        <fullName evidence="6">tRNA nucleotidyltransferase</fullName>
    </alternativeName>
</protein>
<keyword evidence="3 6" id="KW-0820">tRNA-binding</keyword>
<dbReference type="InterPro" id="IPR050080">
    <property type="entry name" value="RNase_PH"/>
</dbReference>
<keyword evidence="10" id="KW-1185">Reference proteome</keyword>
<feature type="binding site" evidence="6">
    <location>
        <position position="86"/>
    </location>
    <ligand>
        <name>phosphate</name>
        <dbReference type="ChEBI" id="CHEBI:43474"/>
        <note>substrate</note>
    </ligand>
</feature>
<dbReference type="GO" id="GO:0009022">
    <property type="term" value="F:tRNA nucleotidyltransferase activity"/>
    <property type="evidence" value="ECO:0007669"/>
    <property type="project" value="UniProtKB-UniRule"/>
</dbReference>
<dbReference type="InterPro" id="IPR020568">
    <property type="entry name" value="Ribosomal_Su5_D2-typ_SF"/>
</dbReference>
<dbReference type="GO" id="GO:0008033">
    <property type="term" value="P:tRNA processing"/>
    <property type="evidence" value="ECO:0007669"/>
    <property type="project" value="UniProtKB-UniRule"/>
</dbReference>
<keyword evidence="6 9" id="KW-0808">Transferase</keyword>
<comment type="caution">
    <text evidence="9">The sequence shown here is derived from an EMBL/GenBank/DDBJ whole genome shotgun (WGS) entry which is preliminary data.</text>
</comment>
<dbReference type="InterPro" id="IPR001247">
    <property type="entry name" value="ExoRNase_PH_dom1"/>
</dbReference>
<keyword evidence="4 6" id="KW-0819">tRNA processing</keyword>
<dbReference type="InterPro" id="IPR015847">
    <property type="entry name" value="ExoRNase_PH_dom2"/>
</dbReference>
<evidence type="ECO:0000256" key="2">
    <source>
        <dbReference type="ARBA" id="ARBA00022552"/>
    </source>
</evidence>
<dbReference type="InterPro" id="IPR002381">
    <property type="entry name" value="RNase_PH_bac-type"/>
</dbReference>
<dbReference type="EC" id="2.7.7.56" evidence="6"/>
<feature type="domain" description="Exoribonuclease phosphorolytic" evidence="8">
    <location>
        <begin position="159"/>
        <end position="224"/>
    </location>
</feature>
<keyword evidence="5" id="KW-0694">RNA-binding</keyword>
<keyword evidence="6 9" id="KW-0548">Nucleotidyltransferase</keyword>
<dbReference type="GO" id="GO:0000175">
    <property type="term" value="F:3'-5'-RNA exonuclease activity"/>
    <property type="evidence" value="ECO:0007669"/>
    <property type="project" value="UniProtKB-UniRule"/>
</dbReference>
<dbReference type="PROSITE" id="PS01277">
    <property type="entry name" value="RIBONUCLEASE_PH"/>
    <property type="match status" value="1"/>
</dbReference>
<dbReference type="OrthoDB" id="9802265at2"/>
<proteinExistence type="inferred from homology"/>
<dbReference type="Gene3D" id="3.30.230.70">
    <property type="entry name" value="GHMP Kinase, N-terminal domain"/>
    <property type="match status" value="1"/>
</dbReference>
<evidence type="ECO:0000256" key="3">
    <source>
        <dbReference type="ARBA" id="ARBA00022555"/>
    </source>
</evidence>
<dbReference type="RefSeq" id="WP_067412622.1">
    <property type="nucleotide sequence ID" value="NZ_LNTY01000017.1"/>
</dbReference>
<comment type="similarity">
    <text evidence="1 6">Belongs to the RNase PH family.</text>
</comment>
<dbReference type="GO" id="GO:0016075">
    <property type="term" value="P:rRNA catabolic process"/>
    <property type="evidence" value="ECO:0007669"/>
    <property type="project" value="UniProtKB-UniRule"/>
</dbReference>
<evidence type="ECO:0000256" key="1">
    <source>
        <dbReference type="ARBA" id="ARBA00006678"/>
    </source>
</evidence>
<evidence type="ECO:0000256" key="6">
    <source>
        <dbReference type="HAMAP-Rule" id="MF_00564"/>
    </source>
</evidence>
<dbReference type="GO" id="GO:0031125">
    <property type="term" value="P:rRNA 3'-end processing"/>
    <property type="evidence" value="ECO:0007669"/>
    <property type="project" value="UniProtKB-ARBA"/>
</dbReference>
<evidence type="ECO:0000313" key="9">
    <source>
        <dbReference type="EMBL" id="KXF82717.1"/>
    </source>
</evidence>
<keyword evidence="2 6" id="KW-0698">rRNA processing</keyword>
<dbReference type="GO" id="GO:0000049">
    <property type="term" value="F:tRNA binding"/>
    <property type="evidence" value="ECO:0007669"/>
    <property type="project" value="UniProtKB-UniRule"/>
</dbReference>
<dbReference type="SUPFAM" id="SSF54211">
    <property type="entry name" value="Ribosomal protein S5 domain 2-like"/>
    <property type="match status" value="1"/>
</dbReference>
<feature type="binding site" evidence="6">
    <location>
        <begin position="124"/>
        <end position="126"/>
    </location>
    <ligand>
        <name>phosphate</name>
        <dbReference type="ChEBI" id="CHEBI:43474"/>
        <note>substrate</note>
    </ligand>
</feature>
<dbReference type="Pfam" id="PF01138">
    <property type="entry name" value="RNase_PH"/>
    <property type="match status" value="1"/>
</dbReference>
<gene>
    <name evidence="6 9" type="primary">rph</name>
    <name evidence="9" type="ORF">ATN88_14670</name>
</gene>
<organism evidence="9 10">
    <name type="scientific">Enterovibrio coralii</name>
    <dbReference type="NCBI Taxonomy" id="294935"/>
    <lineage>
        <taxon>Bacteria</taxon>
        <taxon>Pseudomonadati</taxon>
        <taxon>Pseudomonadota</taxon>
        <taxon>Gammaproteobacteria</taxon>
        <taxon>Vibrionales</taxon>
        <taxon>Vibrionaceae</taxon>
        <taxon>Enterovibrio</taxon>
    </lineage>
</organism>
<dbReference type="InterPro" id="IPR036345">
    <property type="entry name" value="ExoRNase_PH_dom2_sf"/>
</dbReference>
<dbReference type="STRING" id="294935.ATN88_14670"/>
<evidence type="ECO:0000313" key="10">
    <source>
        <dbReference type="Proteomes" id="UP000070529"/>
    </source>
</evidence>
<reference evidence="9 10" key="1">
    <citation type="submission" date="2015-11" db="EMBL/GenBank/DDBJ databases">
        <title>Genomic Taxonomy of the Vibrionaceae.</title>
        <authorList>
            <person name="Gomez-Gil B."/>
            <person name="Enciso-Ibarra J."/>
        </authorList>
    </citation>
    <scope>NUCLEOTIDE SEQUENCE [LARGE SCALE GENOMIC DNA]</scope>
    <source>
        <strain evidence="9 10">CAIM 912</strain>
    </source>
</reference>
<evidence type="ECO:0000259" key="8">
    <source>
        <dbReference type="Pfam" id="PF03725"/>
    </source>
</evidence>
<comment type="subunit">
    <text evidence="6">Homohexameric ring arranged as a trimer of dimers.</text>
</comment>
<evidence type="ECO:0000259" key="7">
    <source>
        <dbReference type="Pfam" id="PF01138"/>
    </source>
</evidence>
<dbReference type="AlphaFoldDB" id="A0A135IB78"/>
<dbReference type="NCBIfam" id="TIGR01966">
    <property type="entry name" value="RNasePH"/>
    <property type="match status" value="1"/>
</dbReference>
<accession>A0A135IB78</accession>
<dbReference type="Proteomes" id="UP000070529">
    <property type="component" value="Unassembled WGS sequence"/>
</dbReference>
<dbReference type="EMBL" id="LNTY01000017">
    <property type="protein sequence ID" value="KXF82717.1"/>
    <property type="molecule type" value="Genomic_DNA"/>
</dbReference>
<dbReference type="PANTHER" id="PTHR11953:SF0">
    <property type="entry name" value="EXOSOME COMPLEX COMPONENT RRP41"/>
    <property type="match status" value="1"/>
</dbReference>